<comment type="similarity">
    <text evidence="1">Belongs to the HAD-like hydrolase superfamily. S-2-haloalkanoic acid dehalogenase family.</text>
</comment>
<keyword evidence="4" id="KW-1185">Reference proteome</keyword>
<dbReference type="InterPro" id="IPR006439">
    <property type="entry name" value="HAD-SF_hydro_IA"/>
</dbReference>
<dbReference type="AlphaFoldDB" id="A0A6A5X2M3"/>
<sequence length="309" mass="34154">MQSYRPIQNNLTSPTPLPCVSGSSSRSISMALPRAPRALFFDVFGTCVDWRTTVSHALDAQSHIALNSATTSLATAVRMRASNMTSAHWGDFAQQWRNTYKAFCHSLAADPSLPWKTVDEHHLQSLRELLVEWKLEGLWTDEEVRALSLVWHRLEPWSDSAPGIRALNMVFYTVTLSNGNLGLLADLKAHGSLEFTHLFSAELFGSYKPSPKVYLGAAEKLGLAGRDCAMVAAHLGDLKAAKSNGYMTIYVERAGEEDWSQEEVEKAHSEGWVDLWISLCDQGFIAVAEELGIEFKGSVQVKRSASTAH</sequence>
<evidence type="ECO:0000256" key="2">
    <source>
        <dbReference type="ARBA" id="ARBA00022801"/>
    </source>
</evidence>
<gene>
    <name evidence="3" type="ORF">P154DRAFT_482438</name>
</gene>
<dbReference type="SUPFAM" id="SSF56784">
    <property type="entry name" value="HAD-like"/>
    <property type="match status" value="1"/>
</dbReference>
<keyword evidence="2" id="KW-0378">Hydrolase</keyword>
<dbReference type="GO" id="GO:0019120">
    <property type="term" value="F:hydrolase activity, acting on acid halide bonds, in C-halide compounds"/>
    <property type="evidence" value="ECO:0007669"/>
    <property type="project" value="InterPro"/>
</dbReference>
<reference evidence="3" key="1">
    <citation type="journal article" date="2020" name="Stud. Mycol.">
        <title>101 Dothideomycetes genomes: a test case for predicting lifestyles and emergence of pathogens.</title>
        <authorList>
            <person name="Haridas S."/>
            <person name="Albert R."/>
            <person name="Binder M."/>
            <person name="Bloem J."/>
            <person name="Labutti K."/>
            <person name="Salamov A."/>
            <person name="Andreopoulos B."/>
            <person name="Baker S."/>
            <person name="Barry K."/>
            <person name="Bills G."/>
            <person name="Bluhm B."/>
            <person name="Cannon C."/>
            <person name="Castanera R."/>
            <person name="Culley D."/>
            <person name="Daum C."/>
            <person name="Ezra D."/>
            <person name="Gonzalez J."/>
            <person name="Henrissat B."/>
            <person name="Kuo A."/>
            <person name="Liang C."/>
            <person name="Lipzen A."/>
            <person name="Lutzoni F."/>
            <person name="Magnuson J."/>
            <person name="Mondo S."/>
            <person name="Nolan M."/>
            <person name="Ohm R."/>
            <person name="Pangilinan J."/>
            <person name="Park H.-J."/>
            <person name="Ramirez L."/>
            <person name="Alfaro M."/>
            <person name="Sun H."/>
            <person name="Tritt A."/>
            <person name="Yoshinaga Y."/>
            <person name="Zwiers L.-H."/>
            <person name="Turgeon B."/>
            <person name="Goodwin S."/>
            <person name="Spatafora J."/>
            <person name="Crous P."/>
            <person name="Grigoriev I."/>
        </authorList>
    </citation>
    <scope>NUCLEOTIDE SEQUENCE</scope>
    <source>
        <strain evidence="3">CBS 123094</strain>
    </source>
</reference>
<dbReference type="NCBIfam" id="TIGR01493">
    <property type="entry name" value="HAD-SF-IA-v2"/>
    <property type="match status" value="1"/>
</dbReference>
<dbReference type="EMBL" id="ML977561">
    <property type="protein sequence ID" value="KAF2005846.1"/>
    <property type="molecule type" value="Genomic_DNA"/>
</dbReference>
<accession>A0A6A5X2M3</accession>
<dbReference type="Pfam" id="PF00702">
    <property type="entry name" value="Hydrolase"/>
    <property type="match status" value="1"/>
</dbReference>
<proteinExistence type="inferred from homology"/>
<dbReference type="Gene3D" id="1.10.150.240">
    <property type="entry name" value="Putative phosphatase, domain 2"/>
    <property type="match status" value="1"/>
</dbReference>
<dbReference type="InterPro" id="IPR023214">
    <property type="entry name" value="HAD_sf"/>
</dbReference>
<protein>
    <submittedName>
        <fullName evidence="3">Haloacid dehalogenase</fullName>
    </submittedName>
</protein>
<dbReference type="NCBIfam" id="TIGR01428">
    <property type="entry name" value="HAD_type_II"/>
    <property type="match status" value="1"/>
</dbReference>
<dbReference type="InterPro" id="IPR023198">
    <property type="entry name" value="PGP-like_dom2"/>
</dbReference>
<dbReference type="OrthoDB" id="40579at2759"/>
<evidence type="ECO:0000313" key="3">
    <source>
        <dbReference type="EMBL" id="KAF2005846.1"/>
    </source>
</evidence>
<name>A0A6A5X2M3_9PLEO</name>
<dbReference type="PANTHER" id="PTHR43316">
    <property type="entry name" value="HYDROLASE, HALOACID DELAHOGENASE-RELATED"/>
    <property type="match status" value="1"/>
</dbReference>
<dbReference type="PRINTS" id="PR00413">
    <property type="entry name" value="HADHALOGNASE"/>
</dbReference>
<dbReference type="Gene3D" id="3.40.50.1000">
    <property type="entry name" value="HAD superfamily/HAD-like"/>
    <property type="match status" value="1"/>
</dbReference>
<dbReference type="InterPro" id="IPR006328">
    <property type="entry name" value="2-HAD"/>
</dbReference>
<dbReference type="InterPro" id="IPR036412">
    <property type="entry name" value="HAD-like_sf"/>
</dbReference>
<dbReference type="Proteomes" id="UP000799779">
    <property type="component" value="Unassembled WGS sequence"/>
</dbReference>
<organism evidence="3 4">
    <name type="scientific">Amniculicola lignicola CBS 123094</name>
    <dbReference type="NCBI Taxonomy" id="1392246"/>
    <lineage>
        <taxon>Eukaryota</taxon>
        <taxon>Fungi</taxon>
        <taxon>Dikarya</taxon>
        <taxon>Ascomycota</taxon>
        <taxon>Pezizomycotina</taxon>
        <taxon>Dothideomycetes</taxon>
        <taxon>Pleosporomycetidae</taxon>
        <taxon>Pleosporales</taxon>
        <taxon>Amniculicolaceae</taxon>
        <taxon>Amniculicola</taxon>
    </lineage>
</organism>
<dbReference type="PANTHER" id="PTHR43316:SF3">
    <property type="entry name" value="HALOACID DEHALOGENASE, TYPE II (AFU_ORTHOLOGUE AFUA_2G07750)-RELATED"/>
    <property type="match status" value="1"/>
</dbReference>
<evidence type="ECO:0000313" key="4">
    <source>
        <dbReference type="Proteomes" id="UP000799779"/>
    </source>
</evidence>
<dbReference type="InterPro" id="IPR051540">
    <property type="entry name" value="S-2-haloacid_dehalogenase"/>
</dbReference>
<evidence type="ECO:0000256" key="1">
    <source>
        <dbReference type="ARBA" id="ARBA00008106"/>
    </source>
</evidence>
<dbReference type="GO" id="GO:0016791">
    <property type="term" value="F:phosphatase activity"/>
    <property type="evidence" value="ECO:0007669"/>
    <property type="project" value="UniProtKB-ARBA"/>
</dbReference>